<evidence type="ECO:0000256" key="7">
    <source>
        <dbReference type="ARBA" id="ARBA00022555"/>
    </source>
</evidence>
<keyword evidence="7 12" id="KW-0820">tRNA-binding</keyword>
<accession>A0AAF0Y761</accession>
<keyword evidence="10 12" id="KW-0694">RNA-binding</keyword>
<keyword evidence="9" id="KW-0067">ATP-binding</keyword>
<dbReference type="Pfam" id="PF08389">
    <property type="entry name" value="Xpo1"/>
    <property type="match status" value="1"/>
</dbReference>
<dbReference type="Pfam" id="PF19282">
    <property type="entry name" value="Exportin-T"/>
    <property type="match status" value="2"/>
</dbReference>
<evidence type="ECO:0000256" key="1">
    <source>
        <dbReference type="ARBA" id="ARBA00004496"/>
    </source>
</evidence>
<dbReference type="Pfam" id="PF03969">
    <property type="entry name" value="AFG1_ATPase"/>
    <property type="match status" value="1"/>
</dbReference>
<feature type="region of interest" description="Disordered" evidence="13">
    <location>
        <begin position="414"/>
        <end position="435"/>
    </location>
</feature>
<evidence type="ECO:0000259" key="15">
    <source>
        <dbReference type="Pfam" id="PF19282"/>
    </source>
</evidence>
<organism evidence="16 17">
    <name type="scientific">Vanrija pseudolonga</name>
    <dbReference type="NCBI Taxonomy" id="143232"/>
    <lineage>
        <taxon>Eukaryota</taxon>
        <taxon>Fungi</taxon>
        <taxon>Dikarya</taxon>
        <taxon>Basidiomycota</taxon>
        <taxon>Agaricomycotina</taxon>
        <taxon>Tremellomycetes</taxon>
        <taxon>Trichosporonales</taxon>
        <taxon>Trichosporonaceae</taxon>
        <taxon>Vanrija</taxon>
    </lineage>
</organism>
<evidence type="ECO:0000256" key="9">
    <source>
        <dbReference type="ARBA" id="ARBA00022840"/>
    </source>
</evidence>
<dbReference type="InterPro" id="IPR011989">
    <property type="entry name" value="ARM-like"/>
</dbReference>
<evidence type="ECO:0000256" key="10">
    <source>
        <dbReference type="ARBA" id="ARBA00022884"/>
    </source>
</evidence>
<dbReference type="GO" id="GO:0000049">
    <property type="term" value="F:tRNA binding"/>
    <property type="evidence" value="ECO:0007669"/>
    <property type="project" value="UniProtKB-UniRule"/>
</dbReference>
<dbReference type="GO" id="GO:0031267">
    <property type="term" value="F:small GTPase binding"/>
    <property type="evidence" value="ECO:0007669"/>
    <property type="project" value="InterPro"/>
</dbReference>
<evidence type="ECO:0000259" key="14">
    <source>
        <dbReference type="Pfam" id="PF08389"/>
    </source>
</evidence>
<feature type="domain" description="Exportin-T C-terminal" evidence="15">
    <location>
        <begin position="368"/>
        <end position="559"/>
    </location>
</feature>
<dbReference type="NCBIfam" id="NF040713">
    <property type="entry name" value="ZapE"/>
    <property type="match status" value="1"/>
</dbReference>
<evidence type="ECO:0000256" key="8">
    <source>
        <dbReference type="ARBA" id="ARBA00022741"/>
    </source>
</evidence>
<sequence>MAQAQSPHLTDIPQAIRIAASVDPSIDPGLKQQAFDYLGKVKQLCEETWQDCLFLYLQGAGAPSAGATGTDGKEKLETDLRMFCEQVVDQTLLNKPEIMSAAAQHAMYKAVVDFIEAEYVKGNSEGGQAFLRNKLAYTIAHLFLNTYPASIPTFLHPFLNLLVPSDSATSLNPSLLVIHLLIEIALEIHDNIIKSARAWSNERQLRDGSIREVIRSSGDERMAVEGLLSLANKGVGLSKGNAKWLEVTQAALKALGHWTPWVDLAVSLTPDTLSFYQQLLQQDVTSLRIPAAGIIRTLAAKGMKDPAEKLQVLKVLDIISLIDPLEQQTRGAKGDHELVNFRAALAGVVQAYGTELIKLTELAEAPEEIRNEADSLLSNSIPLVLRFLSDRNPEVPTAVSPFVSDLLRTFKKYMKPGNPAQPNGNRAAAAPPPSPIPLPPAKRQFLLNVLEVVVRQLEWPEDIEWEIVQDDADSDEEVAAFYAMRQSFRSVIDNIAAIDKTLHTEVVASVVVNTLERLSSQGSSGVTWQQAELAAYLVYTFGEISKSNSRAAFYELPPELASKSSAVKMSRSTGKLGDAAMASGQSTPTGTGADLAIAALDPNAKIDFEQYPLTPLGQLLTLCMTSGLSAYPHPSVPLQFFEIAVRYVDFWKIKQGAVQPMFEALLDSRGVHHPDECVRRRVFYLISRFIKECKNEMEPSMIPVIIDNIKDTLPIHPKLVPAENPDEDILLSSTSGKSYFQDQLHLFEAAGVLVYLTRPDPSSQMSYLAAIAGPLMAGIGAGLEQYRLNPSDKPAVLHVHHHLMALGHFAKGFPPVSDDQLEALPYQQPFKQMTEALLEALDVMKTERVFRDAARFTFSQFVSAIGSTIGELVPRFVRSVVTEFEPAELIDFLSFLGLLMHRLKRNTFETMDMLLLPLLSRIFSVLQNPVTGTDEDIIHRRLQDAYLTFFTSLMNANLEGVFITDRNKPEFENVLTSLVALAEDSTDAGAQRLAWSFLAKSIIAWGTSAAAATEPSVFADSARSHLSQKVASGQAVATNQHAIPKNERAAQALPGYETFVYQRLIPAAFAVPASTTFNLKAGQPVLAEIAIVIRNMLQARGQEGVDFLLSDMLPKLQCPPEMAQQFVNSLRTQQSKDFRKTFADFIKLRHLATELADYEPPLDLVSKLGARPPLQVSERAWYARLPGLGERVLPDDGERGKALVRVLSGEEEIANLTTPRGILLTGPPGSGKSLLLALFFDTLQTPHKQRHHYHAFTLWLYQRVFDELRRRQDGAVPGQDEANKVLAGRRGWRAVFGNGRWETPNGDRAAAEVGYDDPRDTIPFVIAKEMILSYHILYFDELQLVDASSAALLRDVLSWYWRLGGVVLACSNRVPDELYHHGVQRERMAGFLDSLKGRCEVVDVDGGRDWRRRDDAGAAAAAPRWLELGDERFDAAWDALAGTPEPADLVVYGRRVHVPAVKGRACRFAFADLCEAPLGPADYISLASTYETFFIDEVKIMLLRNKNEARRLINVIDALYESRCKVVIRAAARPEHLFFPDALDPSIDPEHHDLLEAEALSETLGAQPRANVSTYNPRTRAQRERDDRADLGSSFAVSAIFTGEDERFAYKRAVSRLVEMSTSVSYADEAWIPLTPTDRGWEGGDAPRTTPRAIVHRDSGSGFKGDDVMAAEAGAAHAHRLRRDRHQVVEEEEEELPLPEVPASGPRDGAPKIAEVHAWGVEDGWGPRAGLWGRGAKAHNTGEKGEKE</sequence>
<feature type="domain" description="Exportin-1/Importin-beta-like" evidence="14">
    <location>
        <begin position="129"/>
        <end position="288"/>
    </location>
</feature>
<evidence type="ECO:0000313" key="17">
    <source>
        <dbReference type="Proteomes" id="UP000827549"/>
    </source>
</evidence>
<comment type="similarity">
    <text evidence="2 12">Belongs to the exportin family.</text>
</comment>
<evidence type="ECO:0000256" key="2">
    <source>
        <dbReference type="ARBA" id="ARBA00009466"/>
    </source>
</evidence>
<name>A0AAF0Y761_9TREE</name>
<dbReference type="SUPFAM" id="SSF48371">
    <property type="entry name" value="ARM repeat"/>
    <property type="match status" value="1"/>
</dbReference>
<comment type="function">
    <text evidence="12">tRNA nucleus export receptor which facilitates tRNA translocation across the nuclear pore complex.</text>
</comment>
<dbReference type="GO" id="GO:0071528">
    <property type="term" value="P:tRNA re-export from nucleus"/>
    <property type="evidence" value="ECO:0007669"/>
    <property type="project" value="UniProtKB-UniRule"/>
</dbReference>
<evidence type="ECO:0000256" key="12">
    <source>
        <dbReference type="RuleBase" id="RU366037"/>
    </source>
</evidence>
<dbReference type="InterPro" id="IPR016024">
    <property type="entry name" value="ARM-type_fold"/>
</dbReference>
<dbReference type="GeneID" id="87808192"/>
<evidence type="ECO:0000313" key="16">
    <source>
        <dbReference type="EMBL" id="WOO81438.1"/>
    </source>
</evidence>
<keyword evidence="17" id="KW-1185">Reference proteome</keyword>
<keyword evidence="5 12" id="KW-0813">Transport</keyword>
<feature type="region of interest" description="Disordered" evidence="13">
    <location>
        <begin position="1724"/>
        <end position="1748"/>
    </location>
</feature>
<dbReference type="EMBL" id="CP086716">
    <property type="protein sequence ID" value="WOO81438.1"/>
    <property type="molecule type" value="Genomic_DNA"/>
</dbReference>
<gene>
    <name evidence="16" type="primary">LOS1</name>
    <name evidence="16" type="ORF">LOC62_03G004961</name>
</gene>
<evidence type="ECO:0000256" key="11">
    <source>
        <dbReference type="ARBA" id="ARBA00023242"/>
    </source>
</evidence>
<dbReference type="InterPro" id="IPR005654">
    <property type="entry name" value="ATPase_AFG1-like"/>
</dbReference>
<dbReference type="InterPro" id="IPR045546">
    <property type="entry name" value="Exportin-T_C"/>
</dbReference>
<dbReference type="GO" id="GO:0005524">
    <property type="term" value="F:ATP binding"/>
    <property type="evidence" value="ECO:0007669"/>
    <property type="project" value="UniProtKB-KW"/>
</dbReference>
<feature type="domain" description="Exportin-T C-terminal" evidence="15">
    <location>
        <begin position="613"/>
        <end position="1147"/>
    </location>
</feature>
<reference evidence="16" key="1">
    <citation type="submission" date="2023-10" db="EMBL/GenBank/DDBJ databases">
        <authorList>
            <person name="Noh H."/>
        </authorList>
    </citation>
    <scope>NUCLEOTIDE SEQUENCE</scope>
    <source>
        <strain evidence="16">DUCC4014</strain>
    </source>
</reference>
<dbReference type="Proteomes" id="UP000827549">
    <property type="component" value="Chromosome 3"/>
</dbReference>
<evidence type="ECO:0000256" key="5">
    <source>
        <dbReference type="ARBA" id="ARBA00022448"/>
    </source>
</evidence>
<keyword evidence="11 12" id="KW-0539">Nucleus</keyword>
<evidence type="ECO:0000256" key="6">
    <source>
        <dbReference type="ARBA" id="ARBA00022490"/>
    </source>
</evidence>
<evidence type="ECO:0000256" key="4">
    <source>
        <dbReference type="ARBA" id="ARBA00018928"/>
    </source>
</evidence>
<keyword evidence="6 12" id="KW-0963">Cytoplasm</keyword>
<dbReference type="InterPro" id="IPR013598">
    <property type="entry name" value="Exportin-1/Importin-b-like"/>
</dbReference>
<dbReference type="RefSeq" id="XP_062627470.1">
    <property type="nucleotide sequence ID" value="XM_062771486.1"/>
</dbReference>
<evidence type="ECO:0000256" key="3">
    <source>
        <dbReference type="ARBA" id="ARBA00010322"/>
    </source>
</evidence>
<dbReference type="Gene3D" id="3.40.50.300">
    <property type="entry name" value="P-loop containing nucleotide triphosphate hydrolases"/>
    <property type="match status" value="1"/>
</dbReference>
<comment type="subcellular location">
    <subcellularLocation>
        <location evidence="1 12">Cytoplasm</location>
    </subcellularLocation>
    <subcellularLocation>
        <location evidence="12">Nucleus</location>
    </subcellularLocation>
    <text evidence="12">Shuttles between the nucleus and the cytoplasm.</text>
</comment>
<dbReference type="SUPFAM" id="SSF52540">
    <property type="entry name" value="P-loop containing nucleoside triphosphate hydrolases"/>
    <property type="match status" value="1"/>
</dbReference>
<dbReference type="GO" id="GO:0016363">
    <property type="term" value="C:nuclear matrix"/>
    <property type="evidence" value="ECO:0007669"/>
    <property type="project" value="TreeGrafter"/>
</dbReference>
<evidence type="ECO:0000256" key="13">
    <source>
        <dbReference type="SAM" id="MobiDB-lite"/>
    </source>
</evidence>
<comment type="similarity">
    <text evidence="3">Belongs to the AFG1 ATPase family.</text>
</comment>
<feature type="region of interest" description="Disordered" evidence="13">
    <location>
        <begin position="1684"/>
        <end position="1711"/>
    </location>
</feature>
<protein>
    <recommendedName>
        <fullName evidence="4 12">Exportin-T</fullName>
    </recommendedName>
    <alternativeName>
        <fullName evidence="12">Exportin(tRNA)</fullName>
    </alternativeName>
    <alternativeName>
        <fullName evidence="12">tRNA exportin</fullName>
    </alternativeName>
</protein>
<dbReference type="PANTHER" id="PTHR15952">
    <property type="entry name" value="EXPORTIN-T/LOS1"/>
    <property type="match status" value="1"/>
</dbReference>
<dbReference type="PANTHER" id="PTHR15952:SF11">
    <property type="entry name" value="EXPORTIN-T"/>
    <property type="match status" value="1"/>
</dbReference>
<dbReference type="GO" id="GO:0005737">
    <property type="term" value="C:cytoplasm"/>
    <property type="evidence" value="ECO:0007669"/>
    <property type="project" value="UniProtKB-SubCell"/>
</dbReference>
<feature type="compositionally biased region" description="Basic and acidic residues" evidence="13">
    <location>
        <begin position="1655"/>
        <end position="1664"/>
    </location>
</feature>
<dbReference type="Gene3D" id="1.25.10.10">
    <property type="entry name" value="Leucine-rich Repeat Variant"/>
    <property type="match status" value="1"/>
</dbReference>
<feature type="compositionally biased region" description="Low complexity" evidence="13">
    <location>
        <begin position="416"/>
        <end position="429"/>
    </location>
</feature>
<dbReference type="GO" id="GO:0005643">
    <property type="term" value="C:nuclear pore"/>
    <property type="evidence" value="ECO:0007669"/>
    <property type="project" value="TreeGrafter"/>
</dbReference>
<feature type="region of interest" description="Disordered" evidence="13">
    <location>
        <begin position="1641"/>
        <end position="1664"/>
    </location>
</feature>
<dbReference type="InterPro" id="IPR040017">
    <property type="entry name" value="XPOT"/>
</dbReference>
<proteinExistence type="inferred from homology"/>
<dbReference type="GO" id="GO:0016887">
    <property type="term" value="F:ATP hydrolysis activity"/>
    <property type="evidence" value="ECO:0007669"/>
    <property type="project" value="InterPro"/>
</dbReference>
<keyword evidence="8" id="KW-0547">Nucleotide-binding</keyword>
<dbReference type="InterPro" id="IPR027417">
    <property type="entry name" value="P-loop_NTPase"/>
</dbReference>